<dbReference type="KEGG" id="bwh:A9C19_15110"/>
<evidence type="ECO:0000256" key="1">
    <source>
        <dbReference type="ARBA" id="ARBA00004651"/>
    </source>
</evidence>
<dbReference type="PIRSF" id="PIRSF006603">
    <property type="entry name" value="DinF"/>
    <property type="match status" value="1"/>
</dbReference>
<dbReference type="AlphaFoldDB" id="A0A1L3MUD8"/>
<gene>
    <name evidence="9" type="ORF">A9C19_15110</name>
</gene>
<dbReference type="OrthoDB" id="9806302at2"/>
<name>A0A1L3MUD8_9BACI</name>
<dbReference type="RefSeq" id="WP_072580756.1">
    <property type="nucleotide sequence ID" value="NZ_CP016020.1"/>
</dbReference>
<dbReference type="InterPro" id="IPR048279">
    <property type="entry name" value="MdtK-like"/>
</dbReference>
<dbReference type="NCBIfam" id="TIGR00797">
    <property type="entry name" value="matE"/>
    <property type="match status" value="1"/>
</dbReference>
<dbReference type="GO" id="GO:0042910">
    <property type="term" value="F:xenobiotic transmembrane transporter activity"/>
    <property type="evidence" value="ECO:0007669"/>
    <property type="project" value="InterPro"/>
</dbReference>
<dbReference type="CDD" id="cd13134">
    <property type="entry name" value="MATE_like_8"/>
    <property type="match status" value="1"/>
</dbReference>
<evidence type="ECO:0000256" key="5">
    <source>
        <dbReference type="ARBA" id="ARBA00022692"/>
    </source>
</evidence>
<feature type="transmembrane region" description="Helical" evidence="8">
    <location>
        <begin position="164"/>
        <end position="186"/>
    </location>
</feature>
<keyword evidence="10" id="KW-1185">Reference proteome</keyword>
<evidence type="ECO:0000256" key="2">
    <source>
        <dbReference type="ARBA" id="ARBA00010199"/>
    </source>
</evidence>
<feature type="transmembrane region" description="Helical" evidence="8">
    <location>
        <begin position="314"/>
        <end position="335"/>
    </location>
</feature>
<evidence type="ECO:0000313" key="9">
    <source>
        <dbReference type="EMBL" id="APH05956.1"/>
    </source>
</evidence>
<keyword evidence="5 8" id="KW-0812">Transmembrane</keyword>
<evidence type="ECO:0000256" key="3">
    <source>
        <dbReference type="ARBA" id="ARBA00022448"/>
    </source>
</evidence>
<dbReference type="EMBL" id="CP016020">
    <property type="protein sequence ID" value="APH05956.1"/>
    <property type="molecule type" value="Genomic_DNA"/>
</dbReference>
<feature type="transmembrane region" description="Helical" evidence="8">
    <location>
        <begin position="91"/>
        <end position="110"/>
    </location>
</feature>
<keyword evidence="6 8" id="KW-1133">Transmembrane helix</keyword>
<organism evidence="9 10">
    <name type="scientific">Bacillus weihaiensis</name>
    <dbReference type="NCBI Taxonomy" id="1547283"/>
    <lineage>
        <taxon>Bacteria</taxon>
        <taxon>Bacillati</taxon>
        <taxon>Bacillota</taxon>
        <taxon>Bacilli</taxon>
        <taxon>Bacillales</taxon>
        <taxon>Bacillaceae</taxon>
        <taxon>Bacillus</taxon>
    </lineage>
</organism>
<dbReference type="Pfam" id="PF01554">
    <property type="entry name" value="MatE"/>
    <property type="match status" value="2"/>
</dbReference>
<keyword evidence="4" id="KW-1003">Cell membrane</keyword>
<evidence type="ECO:0000313" key="10">
    <source>
        <dbReference type="Proteomes" id="UP000181936"/>
    </source>
</evidence>
<feature type="transmembrane region" description="Helical" evidence="8">
    <location>
        <begin position="411"/>
        <end position="433"/>
    </location>
</feature>
<feature type="transmembrane region" description="Helical" evidence="8">
    <location>
        <begin position="12"/>
        <end position="29"/>
    </location>
</feature>
<keyword evidence="3" id="KW-0813">Transport</keyword>
<feature type="transmembrane region" description="Helical" evidence="8">
    <location>
        <begin position="192"/>
        <end position="213"/>
    </location>
</feature>
<dbReference type="InterPro" id="IPR047135">
    <property type="entry name" value="YsiQ"/>
</dbReference>
<feature type="transmembrane region" description="Helical" evidence="8">
    <location>
        <begin position="54"/>
        <end position="79"/>
    </location>
</feature>
<sequence length="454" mass="50245">MSLTKQDRKITLFALTWPIFIEVMLHMLMGNADTLMLSQYSDDSVAAVGVSNQILFLLIVMFGFIATGTTILVAQYLGANNYKDAKEISSVSLSANLLFSLIISVVIVLTSEDILLLMNIPQELLPEATFYLQVVGGFSFIQALIMTAGAILKSYGYTKDTMYLTIGMNLLNIIGNYFFIFGPFGIPVLGVQGVAISTVTSRIVGLIVILVILKRRVHFTLSLKKIFALPGHHLKNLLRIGVPTAGEQFSYNTSQMMITVFITMLGTHALTTKIYTQNLMMLILLFSLAVSQGTQILIGYLIGAKEYDAAYKRCLSSLYAGVIISTVMAIIFTLFSKQLLGIFTTDERILETGAILILFTIILEPGRAFNMIIISSLRAAGDIKFPTYMGILSMWGISVPIAYVLGIHFELGLVGIWVAFIADEWFRGIIMLARWKSRIWERKQFATSKPLPAS</sequence>
<dbReference type="GO" id="GO:0015297">
    <property type="term" value="F:antiporter activity"/>
    <property type="evidence" value="ECO:0007669"/>
    <property type="project" value="InterPro"/>
</dbReference>
<evidence type="ECO:0000256" key="4">
    <source>
        <dbReference type="ARBA" id="ARBA00022475"/>
    </source>
</evidence>
<comment type="subcellular location">
    <subcellularLocation>
        <location evidence="1">Cell membrane</location>
        <topology evidence="1">Multi-pass membrane protein</topology>
    </subcellularLocation>
</comment>
<keyword evidence="7 8" id="KW-0472">Membrane</keyword>
<feature type="transmembrane region" description="Helical" evidence="8">
    <location>
        <begin position="130"/>
        <end position="152"/>
    </location>
</feature>
<protein>
    <submittedName>
        <fullName evidence="9">MATE family efflux transporter</fullName>
    </submittedName>
</protein>
<dbReference type="InterPro" id="IPR002528">
    <property type="entry name" value="MATE_fam"/>
</dbReference>
<accession>A0A1L3MUD8</accession>
<dbReference type="PANTHER" id="PTHR42925:SF1">
    <property type="entry name" value="VIRULENCE FACTOR MVIN"/>
    <property type="match status" value="1"/>
</dbReference>
<reference evidence="9 10" key="1">
    <citation type="journal article" date="2016" name="Sci. Rep.">
        <title>Complete genome sequence and transcriptomic analysis of a novel marine strain Bacillus weihaiensis reveals the mechanism of brown algae degradation.</title>
        <authorList>
            <person name="Zhu Y."/>
            <person name="Chen P."/>
            <person name="Bao Y."/>
            <person name="Men Y."/>
            <person name="Zeng Y."/>
            <person name="Yang J."/>
            <person name="Sun J."/>
            <person name="Sun Y."/>
        </authorList>
    </citation>
    <scope>NUCLEOTIDE SEQUENCE [LARGE SCALE GENOMIC DNA]</scope>
    <source>
        <strain evidence="9 10">Alg07</strain>
    </source>
</reference>
<evidence type="ECO:0000256" key="8">
    <source>
        <dbReference type="SAM" id="Phobius"/>
    </source>
</evidence>
<feature type="transmembrane region" description="Helical" evidence="8">
    <location>
        <begin position="355"/>
        <end position="373"/>
    </location>
</feature>
<feature type="transmembrane region" description="Helical" evidence="8">
    <location>
        <begin position="385"/>
        <end position="405"/>
    </location>
</feature>
<feature type="transmembrane region" description="Helical" evidence="8">
    <location>
        <begin position="281"/>
        <end position="302"/>
    </location>
</feature>
<evidence type="ECO:0000256" key="6">
    <source>
        <dbReference type="ARBA" id="ARBA00022989"/>
    </source>
</evidence>
<comment type="similarity">
    <text evidence="2">Belongs to the multi antimicrobial extrusion (MATE) (TC 2.A.66.1) family.</text>
</comment>
<dbReference type="GO" id="GO:0005886">
    <property type="term" value="C:plasma membrane"/>
    <property type="evidence" value="ECO:0007669"/>
    <property type="project" value="UniProtKB-SubCell"/>
</dbReference>
<feature type="transmembrane region" description="Helical" evidence="8">
    <location>
        <begin position="256"/>
        <end position="275"/>
    </location>
</feature>
<dbReference type="Proteomes" id="UP000181936">
    <property type="component" value="Chromosome"/>
</dbReference>
<dbReference type="STRING" id="1547283.A9C19_15110"/>
<evidence type="ECO:0000256" key="7">
    <source>
        <dbReference type="ARBA" id="ARBA00023136"/>
    </source>
</evidence>
<dbReference type="PANTHER" id="PTHR42925">
    <property type="entry name" value="MULTIDRUG AND TOXIN EFFLUX PROTEIN MATE FAMILY"/>
    <property type="match status" value="1"/>
</dbReference>
<proteinExistence type="inferred from homology"/>